<evidence type="ECO:0000313" key="2">
    <source>
        <dbReference type="Proteomes" id="UP000036403"/>
    </source>
</evidence>
<dbReference type="PaxDb" id="67767-A0A0J7JZ54"/>
<accession>A0A0J7JZ54</accession>
<evidence type="ECO:0000313" key="1">
    <source>
        <dbReference type="EMBL" id="KMQ83329.1"/>
    </source>
</evidence>
<dbReference type="EMBL" id="LBMM01020249">
    <property type="protein sequence ID" value="KMQ83329.1"/>
    <property type="molecule type" value="Genomic_DNA"/>
</dbReference>
<dbReference type="OrthoDB" id="7555365at2759"/>
<proteinExistence type="predicted"/>
<dbReference type="AlphaFoldDB" id="A0A0J7JZ54"/>
<keyword evidence="2" id="KW-1185">Reference proteome</keyword>
<name>A0A0J7JZ54_LASNI</name>
<dbReference type="Proteomes" id="UP000036403">
    <property type="component" value="Unassembled WGS sequence"/>
</dbReference>
<organism evidence="1 2">
    <name type="scientific">Lasius niger</name>
    <name type="common">Black garden ant</name>
    <dbReference type="NCBI Taxonomy" id="67767"/>
    <lineage>
        <taxon>Eukaryota</taxon>
        <taxon>Metazoa</taxon>
        <taxon>Ecdysozoa</taxon>
        <taxon>Arthropoda</taxon>
        <taxon>Hexapoda</taxon>
        <taxon>Insecta</taxon>
        <taxon>Pterygota</taxon>
        <taxon>Neoptera</taxon>
        <taxon>Endopterygota</taxon>
        <taxon>Hymenoptera</taxon>
        <taxon>Apocrita</taxon>
        <taxon>Aculeata</taxon>
        <taxon>Formicoidea</taxon>
        <taxon>Formicidae</taxon>
        <taxon>Formicinae</taxon>
        <taxon>Lasius</taxon>
        <taxon>Lasius</taxon>
    </lineage>
</organism>
<comment type="caution">
    <text evidence="1">The sequence shown here is derived from an EMBL/GenBank/DDBJ whole genome shotgun (WGS) entry which is preliminary data.</text>
</comment>
<protein>
    <submittedName>
        <fullName evidence="1">Type-1 retrotransposable element r1dm</fullName>
    </submittedName>
</protein>
<sequence length="149" mass="17264">MIKILNENIQFSTATRFLGIYLDPELNWKALVNQLKNRIIPRINILKAISGIRWGAHLITLLTIYKGFIRSVLDWGCQVFHPLDEPLYIKVSRLQYAALRTVTGMMQTTPTNVLLDINGEQPLKTRWHFLTAKLLCKIMARTSHPLYFI</sequence>
<gene>
    <name evidence="1" type="ORF">RF55_20325</name>
</gene>
<reference evidence="1 2" key="1">
    <citation type="submission" date="2015-04" db="EMBL/GenBank/DDBJ databases">
        <title>Lasius niger genome sequencing.</title>
        <authorList>
            <person name="Konorov E.A."/>
            <person name="Nikitin M.A."/>
            <person name="Kirill M.V."/>
            <person name="Chang P."/>
        </authorList>
    </citation>
    <scope>NUCLEOTIDE SEQUENCE [LARGE SCALE GENOMIC DNA]</scope>
    <source>
        <tissue evidence="1">Whole</tissue>
    </source>
</reference>